<dbReference type="GeneID" id="34526133"/>
<dbReference type="KEGG" id="kng:KNAG_0E01710"/>
<protein>
    <submittedName>
        <fullName evidence="2">Uncharacterized protein</fullName>
    </submittedName>
</protein>
<feature type="region of interest" description="Disordered" evidence="1">
    <location>
        <begin position="107"/>
        <end position="149"/>
    </location>
</feature>
<dbReference type="AlphaFoldDB" id="J7RLM3"/>
<evidence type="ECO:0000256" key="1">
    <source>
        <dbReference type="SAM" id="MobiDB-lite"/>
    </source>
</evidence>
<dbReference type="HOGENOM" id="CLU_526817_0_0_1"/>
<evidence type="ECO:0000313" key="3">
    <source>
        <dbReference type="Proteomes" id="UP000006310"/>
    </source>
</evidence>
<sequence>MDITDTVLSYPSPRLPIPGVQPTGHQVVTATVPVFILDVSVWGLPTRPQFSVFRDSLEIERASEDDGGTALGLRSLGCWYTVERGCTTVMTLRETVSSIADGVAGLAGLEGQGGRDTPGKGEQRGDGGGAWSPGRDDDDAPGEQFFTSPSSAASLSSLIFERNVEDPYGSVSALGQQQQLPQPTLSRNGSMLNLSRRASHNNLPARKYSSGGAGGAAQFSSHTSLSNFNYAVPLGALQRTATGASSNASEYTHPQLERHHTLENFVPPALDEGCSLVADRDTNLEDVNMVYSKRPSTLGLDMALGRTRSYSGITANGRSSPSLARSYSNTNDLGVARATTRQFRPVSYADLLYNENNNQSPGASPPTEPRPALLPHFSYCSGSPSPPTSSTHDTKFHNPFVTRRYSSNGGNNGVPTLTRDDRLRRPLTCGTPPTPAQVRTARNGRRPLKFHLESSGSEELSTDEEVDPNAEAVVDAQQQVQDIGTSLHAPGVHNSKLSNSNSTIIALNSERNKVPDQ</sequence>
<gene>
    <name evidence="2" type="primary">KNAG0E01710</name>
    <name evidence="2" type="ordered locus">KNAG_0E01710</name>
</gene>
<feature type="region of interest" description="Disordered" evidence="1">
    <location>
        <begin position="353"/>
        <end position="439"/>
    </location>
</feature>
<dbReference type="eggNOG" id="ENOG502S4KQ">
    <property type="taxonomic scope" value="Eukaryota"/>
</dbReference>
<dbReference type="EMBL" id="HE978318">
    <property type="protein sequence ID" value="CCK70433.1"/>
    <property type="molecule type" value="Genomic_DNA"/>
</dbReference>
<keyword evidence="3" id="KW-1185">Reference proteome</keyword>
<organism evidence="2 3">
    <name type="scientific">Huiozyma naganishii (strain ATCC MYA-139 / BCRC 22969 / CBS 8797 / KCTC 17520 / NBRC 10181 / NCYC 3082 / Yp74L-3)</name>
    <name type="common">Yeast</name>
    <name type="synonym">Kazachstania naganishii</name>
    <dbReference type="NCBI Taxonomy" id="1071383"/>
    <lineage>
        <taxon>Eukaryota</taxon>
        <taxon>Fungi</taxon>
        <taxon>Dikarya</taxon>
        <taxon>Ascomycota</taxon>
        <taxon>Saccharomycotina</taxon>
        <taxon>Saccharomycetes</taxon>
        <taxon>Saccharomycetales</taxon>
        <taxon>Saccharomycetaceae</taxon>
        <taxon>Huiozyma</taxon>
    </lineage>
</organism>
<proteinExistence type="predicted"/>
<dbReference type="Proteomes" id="UP000006310">
    <property type="component" value="Chromosome 5"/>
</dbReference>
<accession>J7RLM3</accession>
<name>J7RLM3_HUIN7</name>
<reference evidence="2 3" key="1">
    <citation type="journal article" date="2011" name="Proc. Natl. Acad. Sci. U.S.A.">
        <title>Evolutionary erosion of yeast sex chromosomes by mating-type switching accidents.</title>
        <authorList>
            <person name="Gordon J.L."/>
            <person name="Armisen D."/>
            <person name="Proux-Wera E."/>
            <person name="Oheigeartaigh S.S."/>
            <person name="Byrne K.P."/>
            <person name="Wolfe K.H."/>
        </authorList>
    </citation>
    <scope>NUCLEOTIDE SEQUENCE [LARGE SCALE GENOMIC DNA]</scope>
    <source>
        <strain evidence="3">ATCC MYA-139 / BCRC 22969 / CBS 8797 / CCRC 22969 / KCTC 17520 / NBRC 10181 / NCYC 3082</strain>
    </source>
</reference>
<dbReference type="RefSeq" id="XP_022464679.1">
    <property type="nucleotide sequence ID" value="XM_022608155.1"/>
</dbReference>
<reference evidence="3" key="2">
    <citation type="submission" date="2012-08" db="EMBL/GenBank/DDBJ databases">
        <title>Genome sequence of Kazachstania naganishii.</title>
        <authorList>
            <person name="Gordon J.L."/>
            <person name="Armisen D."/>
            <person name="Proux-Wera E."/>
            <person name="OhEigeartaigh S.S."/>
            <person name="Byrne K.P."/>
            <person name="Wolfe K.H."/>
        </authorList>
    </citation>
    <scope>NUCLEOTIDE SEQUENCE [LARGE SCALE GENOMIC DNA]</scope>
    <source>
        <strain evidence="3">ATCC MYA-139 / BCRC 22969 / CBS 8797 / CCRC 22969 / KCTC 17520 / NBRC 10181 / NCYC 3082</strain>
    </source>
</reference>
<dbReference type="OrthoDB" id="5364312at2759"/>
<evidence type="ECO:0000313" key="2">
    <source>
        <dbReference type="EMBL" id="CCK70433.1"/>
    </source>
</evidence>